<dbReference type="AlphaFoldDB" id="A0A1D8TUQ8"/>
<proteinExistence type="predicted"/>
<dbReference type="EMBL" id="CP017599">
    <property type="protein sequence ID" value="AOX01196.1"/>
    <property type="molecule type" value="Genomic_DNA"/>
</dbReference>
<feature type="domain" description="Insertion element IS402-like" evidence="1">
    <location>
        <begin position="6"/>
        <end position="43"/>
    </location>
</feature>
<dbReference type="PANTHER" id="PTHR46637">
    <property type="entry name" value="TIS1421-TRANSPOSASE PROTEIN A"/>
    <property type="match status" value="1"/>
</dbReference>
<dbReference type="KEGG" id="mpro:BJP34_08210"/>
<dbReference type="Pfam" id="PF13340">
    <property type="entry name" value="DUF4096"/>
    <property type="match status" value="1"/>
</dbReference>
<evidence type="ECO:0000313" key="2">
    <source>
        <dbReference type="EMBL" id="AOW99442.1"/>
    </source>
</evidence>
<dbReference type="PANTHER" id="PTHR46637:SF1">
    <property type="entry name" value="BLL5188 PROTEIN"/>
    <property type="match status" value="1"/>
</dbReference>
<reference evidence="4" key="1">
    <citation type="submission" date="2016-10" db="EMBL/GenBank/DDBJ databases">
        <title>Comparative genomics uncovers the prolific and rare metabolic potential of the cyanobacterial genus Moorea.</title>
        <authorList>
            <person name="Leao T."/>
            <person name="Castelao G."/>
            <person name="Korobeynikov A."/>
            <person name="Monroe E.A."/>
            <person name="Podell S."/>
            <person name="Glukhov E."/>
            <person name="Allen E."/>
            <person name="Gerwick W.H."/>
            <person name="Gerwick L."/>
        </authorList>
    </citation>
    <scope>NUCLEOTIDE SEQUENCE [LARGE SCALE GENOMIC DNA]</scope>
    <source>
        <strain evidence="4">PAL-8-15-08-1</strain>
    </source>
</reference>
<evidence type="ECO:0000313" key="4">
    <source>
        <dbReference type="Proteomes" id="UP000177870"/>
    </source>
</evidence>
<dbReference type="Proteomes" id="UP000177870">
    <property type="component" value="Chromosome"/>
</dbReference>
<name>A0A1D8TUQ8_9CYAN</name>
<reference evidence="3" key="2">
    <citation type="journal article" date="2017" name="Proc. Natl. Acad. Sci. U.S.A.">
        <title>Comparative genomics uncovers the prolific and distinctive metabolic potential of the cyanobacterial genus Moorea.</title>
        <authorList>
            <person name="Leao T."/>
            <person name="Castelao G."/>
            <person name="Korobeynikov A."/>
            <person name="Monroe E.A."/>
            <person name="Podell S."/>
            <person name="Glukhov E."/>
            <person name="Allen E.E."/>
            <person name="Gerwick W.H."/>
            <person name="Gerwick L."/>
        </authorList>
    </citation>
    <scope>NUCLEOTIDE SEQUENCE</scope>
    <source>
        <strain evidence="3">PAL-8-15-08-1</strain>
    </source>
</reference>
<dbReference type="InterPro" id="IPR025161">
    <property type="entry name" value="IS402-like_dom"/>
</dbReference>
<evidence type="ECO:0000313" key="3">
    <source>
        <dbReference type="EMBL" id="AOX01196.1"/>
    </source>
</evidence>
<dbReference type="KEGG" id="mpro:BJP34_18685"/>
<dbReference type="STRING" id="1458985.BJP34_08210"/>
<dbReference type="InterPro" id="IPR052909">
    <property type="entry name" value="Transposase_6_like"/>
</dbReference>
<accession>A0A1D8TUQ8</accession>
<organism evidence="3 4">
    <name type="scientific">Moorena producens PAL-8-15-08-1</name>
    <dbReference type="NCBI Taxonomy" id="1458985"/>
    <lineage>
        <taxon>Bacteria</taxon>
        <taxon>Bacillati</taxon>
        <taxon>Cyanobacteriota</taxon>
        <taxon>Cyanophyceae</taxon>
        <taxon>Coleofasciculales</taxon>
        <taxon>Coleofasciculaceae</taxon>
        <taxon>Moorena</taxon>
    </lineage>
</organism>
<sequence>MGFSPILRTGAPIRDLPPDYGIHSTVSSRFYRWRKAGIWDQIWAGLQQKADVEGLIDWEVH</sequence>
<protein>
    <recommendedName>
        <fullName evidence="1">Insertion element IS402-like domain-containing protein</fullName>
    </recommendedName>
</protein>
<dbReference type="EMBL" id="CP017599">
    <property type="protein sequence ID" value="AOW99442.1"/>
    <property type="molecule type" value="Genomic_DNA"/>
</dbReference>
<gene>
    <name evidence="2" type="ORF">BJP34_08210</name>
    <name evidence="3" type="ORF">BJP34_18685</name>
</gene>
<evidence type="ECO:0000259" key="1">
    <source>
        <dbReference type="Pfam" id="PF13340"/>
    </source>
</evidence>